<dbReference type="EMBL" id="QHJQ01000005">
    <property type="protein sequence ID" value="PXA04025.1"/>
    <property type="molecule type" value="Genomic_DNA"/>
</dbReference>
<proteinExistence type="predicted"/>
<evidence type="ECO:0008006" key="6">
    <source>
        <dbReference type="Google" id="ProtNLM"/>
    </source>
</evidence>
<gene>
    <name evidence="4" type="ORF">DDZ13_08245</name>
</gene>
<dbReference type="RefSeq" id="WP_110130972.1">
    <property type="nucleotide sequence ID" value="NZ_QHJQ01000005.1"/>
</dbReference>
<keyword evidence="1" id="KW-0560">Oxidoreductase</keyword>
<dbReference type="SUPFAM" id="SSF51735">
    <property type="entry name" value="NAD(P)-binding Rossmann-fold domains"/>
    <property type="match status" value="1"/>
</dbReference>
<dbReference type="Proteomes" id="UP000247099">
    <property type="component" value="Unassembled WGS sequence"/>
</dbReference>
<evidence type="ECO:0000259" key="2">
    <source>
        <dbReference type="Pfam" id="PF01408"/>
    </source>
</evidence>
<dbReference type="Pfam" id="PF01408">
    <property type="entry name" value="GFO_IDH_MocA"/>
    <property type="match status" value="1"/>
</dbReference>
<protein>
    <recommendedName>
        <fullName evidence="6">Gfo/Idh/MocA family oxidoreductase</fullName>
    </recommendedName>
</protein>
<dbReference type="InterPro" id="IPR036291">
    <property type="entry name" value="NAD(P)-bd_dom_sf"/>
</dbReference>
<reference evidence="4 5" key="1">
    <citation type="submission" date="2018-05" db="EMBL/GenBank/DDBJ databases">
        <title>Coraliomargarita sinensis sp. nov., isolated from a marine solar saltern.</title>
        <authorList>
            <person name="Zhou L.Y."/>
        </authorList>
    </citation>
    <scope>NUCLEOTIDE SEQUENCE [LARGE SCALE GENOMIC DNA]</scope>
    <source>
        <strain evidence="4 5">WN38</strain>
    </source>
</reference>
<dbReference type="InterPro" id="IPR050463">
    <property type="entry name" value="Gfo/Idh/MocA_oxidrdct_glycsds"/>
</dbReference>
<keyword evidence="5" id="KW-1185">Reference proteome</keyword>
<dbReference type="PROSITE" id="PS51318">
    <property type="entry name" value="TAT"/>
    <property type="match status" value="1"/>
</dbReference>
<dbReference type="InterPro" id="IPR006311">
    <property type="entry name" value="TAT_signal"/>
</dbReference>
<dbReference type="Gene3D" id="3.30.360.10">
    <property type="entry name" value="Dihydrodipicolinate Reductase, domain 2"/>
    <property type="match status" value="1"/>
</dbReference>
<dbReference type="Pfam" id="PF19051">
    <property type="entry name" value="GFO_IDH_MocA_C2"/>
    <property type="match status" value="1"/>
</dbReference>
<dbReference type="AlphaFoldDB" id="A0A317ZEX5"/>
<dbReference type="Gene3D" id="3.40.50.720">
    <property type="entry name" value="NAD(P)-binding Rossmann-like Domain"/>
    <property type="match status" value="1"/>
</dbReference>
<dbReference type="InterPro" id="IPR043906">
    <property type="entry name" value="Gfo/Idh/MocA_OxRdtase_bact_C"/>
</dbReference>
<dbReference type="GO" id="GO:0000166">
    <property type="term" value="F:nucleotide binding"/>
    <property type="evidence" value="ECO:0007669"/>
    <property type="project" value="InterPro"/>
</dbReference>
<dbReference type="PANTHER" id="PTHR43818:SF11">
    <property type="entry name" value="BCDNA.GH03377"/>
    <property type="match status" value="1"/>
</dbReference>
<feature type="domain" description="Gfo/Idh/MocA-like oxidoreductase N-terminal" evidence="2">
    <location>
        <begin position="38"/>
        <end position="159"/>
    </location>
</feature>
<name>A0A317ZEX5_9BACT</name>
<feature type="domain" description="Gfo/Idh/MocA-like oxidoreductase bacterial type C-terminal" evidence="3">
    <location>
        <begin position="170"/>
        <end position="418"/>
    </location>
</feature>
<dbReference type="OrthoDB" id="9767999at2"/>
<dbReference type="PANTHER" id="PTHR43818">
    <property type="entry name" value="BCDNA.GH03377"/>
    <property type="match status" value="1"/>
</dbReference>
<organism evidence="4 5">
    <name type="scientific">Coraliomargarita sinensis</name>
    <dbReference type="NCBI Taxonomy" id="2174842"/>
    <lineage>
        <taxon>Bacteria</taxon>
        <taxon>Pseudomonadati</taxon>
        <taxon>Verrucomicrobiota</taxon>
        <taxon>Opitutia</taxon>
        <taxon>Puniceicoccales</taxon>
        <taxon>Coraliomargaritaceae</taxon>
        <taxon>Coraliomargarita</taxon>
    </lineage>
</organism>
<evidence type="ECO:0000313" key="5">
    <source>
        <dbReference type="Proteomes" id="UP000247099"/>
    </source>
</evidence>
<dbReference type="InParanoid" id="A0A317ZEX5"/>
<evidence type="ECO:0000313" key="4">
    <source>
        <dbReference type="EMBL" id="PXA04025.1"/>
    </source>
</evidence>
<sequence>MSILPRRQFLKTGAVALGVAPLILNRSFAGSVNDEVHLGCIGVGQRGGVNLKNFLNTKGVRVVAVCDVDAKFAAEKKAWVDEFYGNKDCKIFERHEDLLALNGLDAVCLSTPDHWHAKIGIDAAHAGLDIYGEKPFAWGLVEGRKLADAVKQNGCVWQTGCWQRSTGPFRRFKALIERGVLGKMHRYECGTPGGWGERFLPPEDEWAERIGKPPASLDWERYCGPAGRQTYHPVLHPWNWRWTNVFGGGQLLDWVGHHVDIAMWTLGLDHTGPVKVEGSGVKAPHPVYDVYTEYQYDGTFVDGRVFEVRSDFWGAKFTGENGWMHVNRNGLFAASDPDAKEGDRRHPMLRELPEDFQNRVPSHFEDFINCVRTRETTVAPAEAGHRAASFGQLAIAAIDAGRALHWDPGAEKVIGDDELAKHPRLDSRL</sequence>
<dbReference type="GO" id="GO:0016491">
    <property type="term" value="F:oxidoreductase activity"/>
    <property type="evidence" value="ECO:0007669"/>
    <property type="project" value="UniProtKB-KW"/>
</dbReference>
<evidence type="ECO:0000256" key="1">
    <source>
        <dbReference type="ARBA" id="ARBA00023002"/>
    </source>
</evidence>
<evidence type="ECO:0000259" key="3">
    <source>
        <dbReference type="Pfam" id="PF19051"/>
    </source>
</evidence>
<dbReference type="InterPro" id="IPR000683">
    <property type="entry name" value="Gfo/Idh/MocA-like_OxRdtase_N"/>
</dbReference>
<accession>A0A317ZEX5</accession>
<comment type="caution">
    <text evidence="4">The sequence shown here is derived from an EMBL/GenBank/DDBJ whole genome shotgun (WGS) entry which is preliminary data.</text>
</comment>
<dbReference type="SUPFAM" id="SSF55347">
    <property type="entry name" value="Glyceraldehyde-3-phosphate dehydrogenase-like, C-terminal domain"/>
    <property type="match status" value="1"/>
</dbReference>